<gene>
    <name evidence="13" type="ORF">SAMN05216551_11123</name>
</gene>
<keyword evidence="6" id="KW-0732">Signal</keyword>
<evidence type="ECO:0000256" key="4">
    <source>
        <dbReference type="ARBA" id="ARBA00022496"/>
    </source>
</evidence>
<dbReference type="InterPro" id="IPR036942">
    <property type="entry name" value="Beta-barrel_TonB_sf"/>
</dbReference>
<evidence type="ECO:0000313" key="13">
    <source>
        <dbReference type="EMBL" id="SDV50244.1"/>
    </source>
</evidence>
<keyword evidence="14" id="KW-1185">Reference proteome</keyword>
<dbReference type="SUPFAM" id="SSF56935">
    <property type="entry name" value="Porins"/>
    <property type="match status" value="1"/>
</dbReference>
<keyword evidence="7" id="KW-0408">Iron</keyword>
<evidence type="ECO:0000256" key="3">
    <source>
        <dbReference type="ARBA" id="ARBA00022452"/>
    </source>
</evidence>
<dbReference type="GO" id="GO:0009279">
    <property type="term" value="C:cell outer membrane"/>
    <property type="evidence" value="ECO:0007669"/>
    <property type="project" value="UniProtKB-SubCell"/>
</dbReference>
<dbReference type="InterPro" id="IPR000531">
    <property type="entry name" value="Beta-barrel_TonB"/>
</dbReference>
<evidence type="ECO:0000256" key="11">
    <source>
        <dbReference type="ARBA" id="ARBA00023237"/>
    </source>
</evidence>
<keyword evidence="4" id="KW-0410">Iron transport</keyword>
<dbReference type="RefSeq" id="WP_091911031.1">
    <property type="nucleotide sequence ID" value="NZ_FNLO01000011.1"/>
</dbReference>
<keyword evidence="8" id="KW-0406">Ion transport</keyword>
<evidence type="ECO:0000256" key="8">
    <source>
        <dbReference type="ARBA" id="ARBA00023065"/>
    </source>
</evidence>
<keyword evidence="11" id="KW-0998">Cell outer membrane</keyword>
<reference evidence="14" key="1">
    <citation type="submission" date="2016-09" db="EMBL/GenBank/DDBJ databases">
        <authorList>
            <person name="Varghese N."/>
            <person name="Submissions S."/>
        </authorList>
    </citation>
    <scope>NUCLEOTIDE SEQUENCE [LARGE SCALE GENOMIC DNA]</scope>
    <source>
        <strain evidence="14">JS23</strain>
    </source>
</reference>
<keyword evidence="5" id="KW-0812">Transmembrane</keyword>
<dbReference type="PANTHER" id="PTHR32552">
    <property type="entry name" value="FERRICHROME IRON RECEPTOR-RELATED"/>
    <property type="match status" value="1"/>
</dbReference>
<dbReference type="PANTHER" id="PTHR32552:SF68">
    <property type="entry name" value="FERRICHROME OUTER MEMBRANE TRANSPORTER_PHAGE RECEPTOR"/>
    <property type="match status" value="1"/>
</dbReference>
<dbReference type="Pfam" id="PF00593">
    <property type="entry name" value="TonB_dep_Rec_b-barrel"/>
    <property type="match status" value="1"/>
</dbReference>
<name>A0A1H2PT21_9BURK</name>
<evidence type="ECO:0000256" key="7">
    <source>
        <dbReference type="ARBA" id="ARBA00023004"/>
    </source>
</evidence>
<evidence type="ECO:0000256" key="5">
    <source>
        <dbReference type="ARBA" id="ARBA00022692"/>
    </source>
</evidence>
<organism evidence="13 14">
    <name type="scientific">Chitinasiproducens palmae</name>
    <dbReference type="NCBI Taxonomy" id="1770053"/>
    <lineage>
        <taxon>Bacteria</taxon>
        <taxon>Pseudomonadati</taxon>
        <taxon>Pseudomonadota</taxon>
        <taxon>Betaproteobacteria</taxon>
        <taxon>Burkholderiales</taxon>
        <taxon>Burkholderiaceae</taxon>
        <taxon>Chitinasiproducens</taxon>
    </lineage>
</organism>
<evidence type="ECO:0000256" key="6">
    <source>
        <dbReference type="ARBA" id="ARBA00022729"/>
    </source>
</evidence>
<keyword evidence="9" id="KW-0798">TonB box</keyword>
<protein>
    <submittedName>
        <fullName evidence="13">Iron complex outermembrane recepter protein</fullName>
    </submittedName>
</protein>
<sequence length="121" mass="13194">MSVFGCRPDNTPGIPRNQASLWADYTLRDGPLRGLQFGGGVRFLGGTYGNTTNTFLLSSATLVDLALRYDLGRSFPGLNGWSASLNASNLLNRRYMASCTADTFCTWGAGRLVLGGMRYQW</sequence>
<dbReference type="GO" id="GO:0015344">
    <property type="term" value="F:siderophore uptake transmembrane transporter activity"/>
    <property type="evidence" value="ECO:0007669"/>
    <property type="project" value="TreeGrafter"/>
</dbReference>
<dbReference type="InterPro" id="IPR039426">
    <property type="entry name" value="TonB-dep_rcpt-like"/>
</dbReference>
<evidence type="ECO:0000259" key="12">
    <source>
        <dbReference type="Pfam" id="PF00593"/>
    </source>
</evidence>
<dbReference type="AlphaFoldDB" id="A0A1H2PT21"/>
<dbReference type="Proteomes" id="UP000243719">
    <property type="component" value="Unassembled WGS sequence"/>
</dbReference>
<evidence type="ECO:0000256" key="2">
    <source>
        <dbReference type="ARBA" id="ARBA00022448"/>
    </source>
</evidence>
<keyword evidence="3" id="KW-1134">Transmembrane beta strand</keyword>
<dbReference type="EMBL" id="FNLO01000011">
    <property type="protein sequence ID" value="SDV50244.1"/>
    <property type="molecule type" value="Genomic_DNA"/>
</dbReference>
<evidence type="ECO:0000256" key="9">
    <source>
        <dbReference type="ARBA" id="ARBA00023077"/>
    </source>
</evidence>
<evidence type="ECO:0000256" key="1">
    <source>
        <dbReference type="ARBA" id="ARBA00004571"/>
    </source>
</evidence>
<keyword evidence="10" id="KW-0472">Membrane</keyword>
<dbReference type="Gene3D" id="2.40.170.20">
    <property type="entry name" value="TonB-dependent receptor, beta-barrel domain"/>
    <property type="match status" value="1"/>
</dbReference>
<evidence type="ECO:0000256" key="10">
    <source>
        <dbReference type="ARBA" id="ARBA00023136"/>
    </source>
</evidence>
<proteinExistence type="predicted"/>
<dbReference type="OrthoDB" id="127311at2"/>
<feature type="domain" description="TonB-dependent receptor-like beta-barrel" evidence="12">
    <location>
        <begin position="11"/>
        <end position="90"/>
    </location>
</feature>
<keyword evidence="2" id="KW-0813">Transport</keyword>
<accession>A0A1H2PT21</accession>
<evidence type="ECO:0000313" key="14">
    <source>
        <dbReference type="Proteomes" id="UP000243719"/>
    </source>
</evidence>
<dbReference type="STRING" id="1770053.SAMN05216551_11123"/>
<comment type="subcellular location">
    <subcellularLocation>
        <location evidence="1">Cell outer membrane</location>
        <topology evidence="1">Multi-pass membrane protein</topology>
    </subcellularLocation>
</comment>